<evidence type="ECO:0000256" key="1">
    <source>
        <dbReference type="SAM" id="MobiDB-lite"/>
    </source>
</evidence>
<name>A0A0L9UKE5_PHAAN</name>
<organism evidence="2 3">
    <name type="scientific">Phaseolus angularis</name>
    <name type="common">Azuki bean</name>
    <name type="synonym">Vigna angularis</name>
    <dbReference type="NCBI Taxonomy" id="3914"/>
    <lineage>
        <taxon>Eukaryota</taxon>
        <taxon>Viridiplantae</taxon>
        <taxon>Streptophyta</taxon>
        <taxon>Embryophyta</taxon>
        <taxon>Tracheophyta</taxon>
        <taxon>Spermatophyta</taxon>
        <taxon>Magnoliopsida</taxon>
        <taxon>eudicotyledons</taxon>
        <taxon>Gunneridae</taxon>
        <taxon>Pentapetalae</taxon>
        <taxon>rosids</taxon>
        <taxon>fabids</taxon>
        <taxon>Fabales</taxon>
        <taxon>Fabaceae</taxon>
        <taxon>Papilionoideae</taxon>
        <taxon>50 kb inversion clade</taxon>
        <taxon>NPAAA clade</taxon>
        <taxon>indigoferoid/millettioid clade</taxon>
        <taxon>Phaseoleae</taxon>
        <taxon>Vigna</taxon>
    </lineage>
</organism>
<protein>
    <submittedName>
        <fullName evidence="2">Uncharacterized protein</fullName>
    </submittedName>
</protein>
<feature type="region of interest" description="Disordered" evidence="1">
    <location>
        <begin position="177"/>
        <end position="214"/>
    </location>
</feature>
<evidence type="ECO:0000313" key="3">
    <source>
        <dbReference type="Proteomes" id="UP000053144"/>
    </source>
</evidence>
<dbReference type="EMBL" id="CM003375">
    <property type="protein sequence ID" value="KOM43233.1"/>
    <property type="molecule type" value="Genomic_DNA"/>
</dbReference>
<accession>A0A0L9UKE5</accession>
<feature type="region of interest" description="Disordered" evidence="1">
    <location>
        <begin position="28"/>
        <end position="107"/>
    </location>
</feature>
<evidence type="ECO:0000313" key="2">
    <source>
        <dbReference type="EMBL" id="KOM43233.1"/>
    </source>
</evidence>
<feature type="compositionally biased region" description="Low complexity" evidence="1">
    <location>
        <begin position="57"/>
        <end position="66"/>
    </location>
</feature>
<feature type="compositionally biased region" description="Basic and acidic residues" evidence="1">
    <location>
        <begin position="88"/>
        <end position="101"/>
    </location>
</feature>
<dbReference type="AlphaFoldDB" id="A0A0L9UKE5"/>
<reference evidence="3" key="1">
    <citation type="journal article" date="2015" name="Proc. Natl. Acad. Sci. U.S.A.">
        <title>Genome sequencing of adzuki bean (Vigna angularis) provides insight into high starch and low fat accumulation and domestication.</title>
        <authorList>
            <person name="Yang K."/>
            <person name="Tian Z."/>
            <person name="Chen C."/>
            <person name="Luo L."/>
            <person name="Zhao B."/>
            <person name="Wang Z."/>
            <person name="Yu L."/>
            <person name="Li Y."/>
            <person name="Sun Y."/>
            <person name="Li W."/>
            <person name="Chen Y."/>
            <person name="Li Y."/>
            <person name="Zhang Y."/>
            <person name="Ai D."/>
            <person name="Zhao J."/>
            <person name="Shang C."/>
            <person name="Ma Y."/>
            <person name="Wu B."/>
            <person name="Wang M."/>
            <person name="Gao L."/>
            <person name="Sun D."/>
            <person name="Zhang P."/>
            <person name="Guo F."/>
            <person name="Wang W."/>
            <person name="Li Y."/>
            <person name="Wang J."/>
            <person name="Varshney R.K."/>
            <person name="Wang J."/>
            <person name="Ling H.Q."/>
            <person name="Wan P."/>
        </authorList>
    </citation>
    <scope>NUCLEOTIDE SEQUENCE</scope>
    <source>
        <strain evidence="3">cv. Jingnong 6</strain>
    </source>
</reference>
<proteinExistence type="predicted"/>
<gene>
    <name evidence="2" type="ORF">LR48_Vigan05g083700</name>
</gene>
<sequence length="214" mass="23374">MASSRPATRPRSSRDEAFIWRSSTAAWGRVQQQQVASKGGGCRKEKERSSGCAHGASSVQKPSSSSKLAQKRGEARPTELKATSTLDSIRRRGGADEEHTTQCRRKKNSLFMLEKGGVPAEARGKRSSKHHGPDLVHCSIQQLTAQRSTSSNMKKEVQHSFTTRSNVQQQQHTDLNGLDFTLPADSRSTSSSLRGEAQTAGPIEVCLDRSHTGF</sequence>
<dbReference type="Proteomes" id="UP000053144">
    <property type="component" value="Chromosome 5"/>
</dbReference>
<dbReference type="Gramene" id="KOM43233">
    <property type="protein sequence ID" value="KOM43233"/>
    <property type="gene ID" value="LR48_Vigan05g083700"/>
</dbReference>